<keyword evidence="2" id="KW-1185">Reference proteome</keyword>
<gene>
    <name evidence="1" type="ORF">IEN85_21300</name>
</gene>
<dbReference type="InterPro" id="IPR014942">
    <property type="entry name" value="AbiEii"/>
</dbReference>
<dbReference type="GO" id="GO:0016740">
    <property type="term" value="F:transferase activity"/>
    <property type="evidence" value="ECO:0007669"/>
    <property type="project" value="UniProtKB-KW"/>
</dbReference>
<protein>
    <submittedName>
        <fullName evidence="1">Nucleotidyl transferase AbiEii/AbiGii toxin family protein</fullName>
    </submittedName>
</protein>
<dbReference type="AlphaFoldDB" id="A0A927FCX0"/>
<name>A0A927FCX0_9BACT</name>
<dbReference type="Proteomes" id="UP000622317">
    <property type="component" value="Unassembled WGS sequence"/>
</dbReference>
<dbReference type="RefSeq" id="WP_191619117.1">
    <property type="nucleotide sequence ID" value="NZ_JACYFG010000051.1"/>
</dbReference>
<organism evidence="1 2">
    <name type="scientific">Pelagicoccus enzymogenes</name>
    <dbReference type="NCBI Taxonomy" id="2773457"/>
    <lineage>
        <taxon>Bacteria</taxon>
        <taxon>Pseudomonadati</taxon>
        <taxon>Verrucomicrobiota</taxon>
        <taxon>Opitutia</taxon>
        <taxon>Puniceicoccales</taxon>
        <taxon>Pelagicoccaceae</taxon>
        <taxon>Pelagicoccus</taxon>
    </lineage>
</organism>
<dbReference type="EMBL" id="JACYFG010000051">
    <property type="protein sequence ID" value="MBD5782050.1"/>
    <property type="molecule type" value="Genomic_DNA"/>
</dbReference>
<keyword evidence="1" id="KW-0808">Transferase</keyword>
<evidence type="ECO:0000313" key="1">
    <source>
        <dbReference type="EMBL" id="MBD5782050.1"/>
    </source>
</evidence>
<dbReference type="Pfam" id="PF08843">
    <property type="entry name" value="AbiEii"/>
    <property type="match status" value="1"/>
</dbReference>
<evidence type="ECO:0000313" key="2">
    <source>
        <dbReference type="Proteomes" id="UP000622317"/>
    </source>
</evidence>
<reference evidence="1" key="1">
    <citation type="submission" date="2020-09" db="EMBL/GenBank/DDBJ databases">
        <title>Pelagicoccus enzymogenes sp. nov. with an EPS production, isolated from marine sediment.</title>
        <authorList>
            <person name="Feng X."/>
        </authorList>
    </citation>
    <scope>NUCLEOTIDE SEQUENCE</scope>
    <source>
        <strain evidence="1">NFK12</strain>
    </source>
</reference>
<proteinExistence type="predicted"/>
<sequence length="341" mass="39185">MNAFATLPASERRLYFQQYQGTQGIDTTIVEKDFWVCWMLGILFHAKPIADNCVFKGGTSLSKVYNTIQRFSEDIDLSVDPGFLGCEESELEAIGLSNTRRIKLVEQLQAICASVVEDQLKPLLEDEITQRIGKRQDGESWLSYELEGATHSPVLLFHYPTDRNAKDSGYIPPWVKLEFGSLTDQRPTGCRKVSAMVDELAPGHFEDCQAHVVALEIERTFWEKATILHAEYHRPSPRQRDRFSRHYADFAALWRNPICKKALENDDLLKRVVAHKSRFFRTSWANYETAKRGSFRLLPGPEAIENLKKDYKAMEQMFFRTPPPFEEILDTLREAESTLNG</sequence>
<comment type="caution">
    <text evidence="1">The sequence shown here is derived from an EMBL/GenBank/DDBJ whole genome shotgun (WGS) entry which is preliminary data.</text>
</comment>
<accession>A0A927FCX0</accession>
<dbReference type="Gene3D" id="3.10.450.620">
    <property type="entry name" value="JHP933, nucleotidyltransferase-like core domain"/>
    <property type="match status" value="1"/>
</dbReference>